<feature type="transmembrane region" description="Helical" evidence="2">
    <location>
        <begin position="178"/>
        <end position="195"/>
    </location>
</feature>
<dbReference type="Pfam" id="PF04536">
    <property type="entry name" value="TPM_phosphatase"/>
    <property type="match status" value="1"/>
</dbReference>
<dbReference type="PANTHER" id="PTHR30373:SF2">
    <property type="entry name" value="UPF0603 PROTEIN YGCG"/>
    <property type="match status" value="1"/>
</dbReference>
<proteinExistence type="predicted"/>
<reference evidence="5 6" key="1">
    <citation type="submission" date="2018-10" db="EMBL/GenBank/DDBJ databases">
        <title>Genomic Encyclopedia of Type Strains, Phase IV (KMG-IV): sequencing the most valuable type-strain genomes for metagenomic binning, comparative biology and taxonomic classification.</title>
        <authorList>
            <person name="Goeker M."/>
        </authorList>
    </citation>
    <scope>NUCLEOTIDE SEQUENCE [LARGE SCALE GENOMIC DNA]</scope>
    <source>
        <strain evidence="5 6">DSM 23800</strain>
    </source>
</reference>
<sequence length="251" mass="27088">MIKRYYHLILSLVLICFSTLSWADYPSVPDPFRYVTDYTQTLSPQDKQTLENALVDYGTKTSSQIAVVIIASTEGEAISSYTHNLFNQWGIGRKKENNGVLLLVAKNDRKLFIATGRGLEGALPDAIASSIIRNDITPYFKENRYAEGIAKGLSSIIAATQGEYQPLVEQDENEPNDFLTFILFAIIIFFIFGISNRRNGVYISSGDLGRVIRHSSRSGGFGHSRGGFGGGSHGGGFGGGSSGGGGAGGSW</sequence>
<keyword evidence="2" id="KW-0472">Membrane</keyword>
<dbReference type="OrthoDB" id="9810918at2"/>
<organism evidence="5 6">
    <name type="scientific">Otariodibacter oris</name>
    <dbReference type="NCBI Taxonomy" id="1032623"/>
    <lineage>
        <taxon>Bacteria</taxon>
        <taxon>Pseudomonadati</taxon>
        <taxon>Pseudomonadota</taxon>
        <taxon>Gammaproteobacteria</taxon>
        <taxon>Pasteurellales</taxon>
        <taxon>Pasteurellaceae</taxon>
        <taxon>Otariodibacter</taxon>
    </lineage>
</organism>
<keyword evidence="3" id="KW-0732">Signal</keyword>
<dbReference type="InterPro" id="IPR007621">
    <property type="entry name" value="TPM_dom"/>
</dbReference>
<name>A0A420XHK5_9PAST</name>
<dbReference type="AlphaFoldDB" id="A0A420XHK5"/>
<evidence type="ECO:0000256" key="1">
    <source>
        <dbReference type="SAM" id="MobiDB-lite"/>
    </source>
</evidence>
<dbReference type="PANTHER" id="PTHR30373">
    <property type="entry name" value="UPF0603 PROTEIN YGCG"/>
    <property type="match status" value="1"/>
</dbReference>
<protein>
    <recommendedName>
        <fullName evidence="4">TPM domain-containing protein</fullName>
    </recommendedName>
</protein>
<gene>
    <name evidence="5" type="ORF">DES31_1006</name>
</gene>
<dbReference type="Gene3D" id="3.10.310.50">
    <property type="match status" value="1"/>
</dbReference>
<evidence type="ECO:0000256" key="3">
    <source>
        <dbReference type="SAM" id="SignalP"/>
    </source>
</evidence>
<evidence type="ECO:0000259" key="4">
    <source>
        <dbReference type="Pfam" id="PF04536"/>
    </source>
</evidence>
<dbReference type="Proteomes" id="UP000280099">
    <property type="component" value="Unassembled WGS sequence"/>
</dbReference>
<feature type="region of interest" description="Disordered" evidence="1">
    <location>
        <begin position="232"/>
        <end position="251"/>
    </location>
</feature>
<dbReference type="EMBL" id="RBJC01000005">
    <property type="protein sequence ID" value="RKR72839.1"/>
    <property type="molecule type" value="Genomic_DNA"/>
</dbReference>
<keyword evidence="6" id="KW-1185">Reference proteome</keyword>
<evidence type="ECO:0000313" key="5">
    <source>
        <dbReference type="EMBL" id="RKR72839.1"/>
    </source>
</evidence>
<keyword evidence="2" id="KW-1133">Transmembrane helix</keyword>
<feature type="domain" description="TPM" evidence="4">
    <location>
        <begin position="35"/>
        <end position="158"/>
    </location>
</feature>
<dbReference type="RefSeq" id="WP_121122662.1">
    <property type="nucleotide sequence ID" value="NZ_CP016604.1"/>
</dbReference>
<evidence type="ECO:0000256" key="2">
    <source>
        <dbReference type="SAM" id="Phobius"/>
    </source>
</evidence>
<feature type="chain" id="PRO_5019446362" description="TPM domain-containing protein" evidence="3">
    <location>
        <begin position="24"/>
        <end position="251"/>
    </location>
</feature>
<comment type="caution">
    <text evidence="5">The sequence shown here is derived from an EMBL/GenBank/DDBJ whole genome shotgun (WGS) entry which is preliminary data.</text>
</comment>
<feature type="signal peptide" evidence="3">
    <location>
        <begin position="1"/>
        <end position="23"/>
    </location>
</feature>
<accession>A0A420XHK5</accession>
<evidence type="ECO:0000313" key="6">
    <source>
        <dbReference type="Proteomes" id="UP000280099"/>
    </source>
</evidence>
<keyword evidence="2" id="KW-0812">Transmembrane</keyword>